<dbReference type="CDD" id="cd23507">
    <property type="entry name" value="hydrophobin_I"/>
    <property type="match status" value="1"/>
</dbReference>
<evidence type="ECO:0000256" key="1">
    <source>
        <dbReference type="ARBA" id="ARBA00004191"/>
    </source>
</evidence>
<name>A0A5C3N5H0_9AGAM</name>
<evidence type="ECO:0000256" key="2">
    <source>
        <dbReference type="ARBA" id="ARBA00010446"/>
    </source>
</evidence>
<keyword evidence="6" id="KW-0732">Signal</keyword>
<dbReference type="GO" id="GO:0005199">
    <property type="term" value="F:structural constituent of cell wall"/>
    <property type="evidence" value="ECO:0007669"/>
    <property type="project" value="InterPro"/>
</dbReference>
<keyword evidence="3 6" id="KW-0134">Cell wall</keyword>
<accession>A0A5C3N5H0</accession>
<sequence length="114" mass="11025">MVSFTKLTGVVALATLAVATPTPGGQPSQPAGNCNTGAIQCCNSVQSASDPSVTSLLGLLGIVLPNLNGMVGINCSPLTVVGLGGGASCSAAPVCCEDNSYGSLISTGCVPITL</sequence>
<dbReference type="EMBL" id="ML213511">
    <property type="protein sequence ID" value="TFK51388.1"/>
    <property type="molecule type" value="Genomic_DNA"/>
</dbReference>
<protein>
    <recommendedName>
        <fullName evidence="6">Hydrophobin</fullName>
    </recommendedName>
</protein>
<evidence type="ECO:0000256" key="5">
    <source>
        <dbReference type="ARBA" id="ARBA00023157"/>
    </source>
</evidence>
<feature type="signal peptide" evidence="6">
    <location>
        <begin position="1"/>
        <end position="19"/>
    </location>
</feature>
<reference evidence="7 8" key="1">
    <citation type="journal article" date="2019" name="Nat. Ecol. Evol.">
        <title>Megaphylogeny resolves global patterns of mushroom evolution.</title>
        <authorList>
            <person name="Varga T."/>
            <person name="Krizsan K."/>
            <person name="Foldi C."/>
            <person name="Dima B."/>
            <person name="Sanchez-Garcia M."/>
            <person name="Sanchez-Ramirez S."/>
            <person name="Szollosi G.J."/>
            <person name="Szarkandi J.G."/>
            <person name="Papp V."/>
            <person name="Albert L."/>
            <person name="Andreopoulos W."/>
            <person name="Angelini C."/>
            <person name="Antonin V."/>
            <person name="Barry K.W."/>
            <person name="Bougher N.L."/>
            <person name="Buchanan P."/>
            <person name="Buyck B."/>
            <person name="Bense V."/>
            <person name="Catcheside P."/>
            <person name="Chovatia M."/>
            <person name="Cooper J."/>
            <person name="Damon W."/>
            <person name="Desjardin D."/>
            <person name="Finy P."/>
            <person name="Geml J."/>
            <person name="Haridas S."/>
            <person name="Hughes K."/>
            <person name="Justo A."/>
            <person name="Karasinski D."/>
            <person name="Kautmanova I."/>
            <person name="Kiss B."/>
            <person name="Kocsube S."/>
            <person name="Kotiranta H."/>
            <person name="LaButti K.M."/>
            <person name="Lechner B.E."/>
            <person name="Liimatainen K."/>
            <person name="Lipzen A."/>
            <person name="Lukacs Z."/>
            <person name="Mihaltcheva S."/>
            <person name="Morgado L.N."/>
            <person name="Niskanen T."/>
            <person name="Noordeloos M.E."/>
            <person name="Ohm R.A."/>
            <person name="Ortiz-Santana B."/>
            <person name="Ovrebo C."/>
            <person name="Racz N."/>
            <person name="Riley R."/>
            <person name="Savchenko A."/>
            <person name="Shiryaev A."/>
            <person name="Soop K."/>
            <person name="Spirin V."/>
            <person name="Szebenyi C."/>
            <person name="Tomsovsky M."/>
            <person name="Tulloss R.E."/>
            <person name="Uehling J."/>
            <person name="Grigoriev I.V."/>
            <person name="Vagvolgyi C."/>
            <person name="Papp T."/>
            <person name="Martin F.M."/>
            <person name="Miettinen O."/>
            <person name="Hibbett D.S."/>
            <person name="Nagy L.G."/>
        </authorList>
    </citation>
    <scope>NUCLEOTIDE SEQUENCE [LARGE SCALE GENOMIC DNA]</scope>
    <source>
        <strain evidence="7 8">OMC1185</strain>
    </source>
</reference>
<evidence type="ECO:0000256" key="6">
    <source>
        <dbReference type="RuleBase" id="RU365009"/>
    </source>
</evidence>
<dbReference type="OrthoDB" id="4225815at2759"/>
<feature type="chain" id="PRO_5023158709" description="Hydrophobin" evidence="6">
    <location>
        <begin position="20"/>
        <end position="114"/>
    </location>
</feature>
<organism evidence="7 8">
    <name type="scientific">Heliocybe sulcata</name>
    <dbReference type="NCBI Taxonomy" id="5364"/>
    <lineage>
        <taxon>Eukaryota</taxon>
        <taxon>Fungi</taxon>
        <taxon>Dikarya</taxon>
        <taxon>Basidiomycota</taxon>
        <taxon>Agaricomycotina</taxon>
        <taxon>Agaricomycetes</taxon>
        <taxon>Gloeophyllales</taxon>
        <taxon>Gloeophyllaceae</taxon>
        <taxon>Heliocybe</taxon>
    </lineage>
</organism>
<evidence type="ECO:0000313" key="8">
    <source>
        <dbReference type="Proteomes" id="UP000305948"/>
    </source>
</evidence>
<keyword evidence="5 6" id="KW-1015">Disulfide bond</keyword>
<proteinExistence type="inferred from homology"/>
<gene>
    <name evidence="7" type="ORF">OE88DRAFT_1659374</name>
</gene>
<dbReference type="AlphaFoldDB" id="A0A5C3N5H0"/>
<dbReference type="Pfam" id="PF01185">
    <property type="entry name" value="Hydrophobin"/>
    <property type="match status" value="1"/>
</dbReference>
<evidence type="ECO:0000256" key="3">
    <source>
        <dbReference type="ARBA" id="ARBA00022512"/>
    </source>
</evidence>
<dbReference type="STRING" id="5364.A0A5C3N5H0"/>
<evidence type="ECO:0000313" key="7">
    <source>
        <dbReference type="EMBL" id="TFK51388.1"/>
    </source>
</evidence>
<dbReference type="InterPro" id="IPR001338">
    <property type="entry name" value="Class_I_Hydrophobin"/>
</dbReference>
<dbReference type="SMART" id="SM00075">
    <property type="entry name" value="HYDRO"/>
    <property type="match status" value="1"/>
</dbReference>
<dbReference type="GO" id="GO:0009277">
    <property type="term" value="C:fungal-type cell wall"/>
    <property type="evidence" value="ECO:0007669"/>
    <property type="project" value="InterPro"/>
</dbReference>
<comment type="subcellular location">
    <subcellularLocation>
        <location evidence="1 6">Secreted</location>
        <location evidence="1 6">Cell wall</location>
    </subcellularLocation>
</comment>
<keyword evidence="4 6" id="KW-0964">Secreted</keyword>
<keyword evidence="8" id="KW-1185">Reference proteome</keyword>
<evidence type="ECO:0000256" key="4">
    <source>
        <dbReference type="ARBA" id="ARBA00022525"/>
    </source>
</evidence>
<dbReference type="Proteomes" id="UP000305948">
    <property type="component" value="Unassembled WGS sequence"/>
</dbReference>
<comment type="similarity">
    <text evidence="2 6">Belongs to the fungal hydrophobin family.</text>
</comment>